<comment type="caution">
    <text evidence="1">The sequence shown here is derived from an EMBL/GenBank/DDBJ whole genome shotgun (WGS) entry which is preliminary data.</text>
</comment>
<protein>
    <submittedName>
        <fullName evidence="1">Uncharacterized protein</fullName>
    </submittedName>
</protein>
<accession>A0AAE0T0K7</accession>
<evidence type="ECO:0000313" key="2">
    <source>
        <dbReference type="Proteomes" id="UP001195483"/>
    </source>
</evidence>
<keyword evidence="2" id="KW-1185">Reference proteome</keyword>
<reference evidence="1" key="2">
    <citation type="journal article" date="2021" name="Genome Biol. Evol.">
        <title>Developing a high-quality reference genome for a parasitic bivalve with doubly uniparental inheritance (Bivalvia: Unionida).</title>
        <authorList>
            <person name="Smith C.H."/>
        </authorList>
    </citation>
    <scope>NUCLEOTIDE SEQUENCE</scope>
    <source>
        <strain evidence="1">CHS0354</strain>
        <tissue evidence="1">Mantle</tissue>
    </source>
</reference>
<reference evidence="1" key="1">
    <citation type="journal article" date="2021" name="Genome Biol. Evol.">
        <title>A High-Quality Reference Genome for a Parasitic Bivalve with Doubly Uniparental Inheritance (Bivalvia: Unionida).</title>
        <authorList>
            <person name="Smith C.H."/>
        </authorList>
    </citation>
    <scope>NUCLEOTIDE SEQUENCE</scope>
    <source>
        <strain evidence="1">CHS0354</strain>
    </source>
</reference>
<reference evidence="1" key="3">
    <citation type="submission" date="2023-05" db="EMBL/GenBank/DDBJ databases">
        <authorList>
            <person name="Smith C.H."/>
        </authorList>
    </citation>
    <scope>NUCLEOTIDE SEQUENCE</scope>
    <source>
        <strain evidence="1">CHS0354</strain>
        <tissue evidence="1">Mantle</tissue>
    </source>
</reference>
<organism evidence="1 2">
    <name type="scientific">Potamilus streckersoni</name>
    <dbReference type="NCBI Taxonomy" id="2493646"/>
    <lineage>
        <taxon>Eukaryota</taxon>
        <taxon>Metazoa</taxon>
        <taxon>Spiralia</taxon>
        <taxon>Lophotrochozoa</taxon>
        <taxon>Mollusca</taxon>
        <taxon>Bivalvia</taxon>
        <taxon>Autobranchia</taxon>
        <taxon>Heteroconchia</taxon>
        <taxon>Palaeoheterodonta</taxon>
        <taxon>Unionida</taxon>
        <taxon>Unionoidea</taxon>
        <taxon>Unionidae</taxon>
        <taxon>Ambleminae</taxon>
        <taxon>Lampsilini</taxon>
        <taxon>Potamilus</taxon>
    </lineage>
</organism>
<name>A0AAE0T0K7_9BIVA</name>
<sequence length="143" mass="16429">MPNSEIHWLPLFINDDIIKDVLKDHEEILEITKDKTVINKDTIIENGTRTVKLRTTEFDSRNIPHIVSMGTCGMLITMKGLPTPNLLEMPSDWASKKRLPRKSYHICESSQQSRTCRPTTTYTTPISSSNRRNTYNPINPCIE</sequence>
<dbReference type="EMBL" id="JAEAOA010000546">
    <property type="protein sequence ID" value="KAK3601028.1"/>
    <property type="molecule type" value="Genomic_DNA"/>
</dbReference>
<evidence type="ECO:0000313" key="1">
    <source>
        <dbReference type="EMBL" id="KAK3601028.1"/>
    </source>
</evidence>
<gene>
    <name evidence="1" type="ORF">CHS0354_008140</name>
</gene>
<dbReference type="Proteomes" id="UP001195483">
    <property type="component" value="Unassembled WGS sequence"/>
</dbReference>
<proteinExistence type="predicted"/>
<dbReference type="AlphaFoldDB" id="A0AAE0T0K7"/>